<dbReference type="Pfam" id="PF01757">
    <property type="entry name" value="Acyl_transf_3"/>
    <property type="match status" value="1"/>
</dbReference>
<dbReference type="GO" id="GO:0016020">
    <property type="term" value="C:membrane"/>
    <property type="evidence" value="ECO:0007669"/>
    <property type="project" value="TreeGrafter"/>
</dbReference>
<sequence>MFYMKFRYDINALRAIAVLSVMLFHFGVTRFEGGFSGVDVFFVISGYLMTRIIAGGLDNNTFSLVDFYGKRLKRIVPALLVLVGVLMLVNFFVTFPVDYHVTSKNGLSSLLFVSNIVYWRNSSYFAPASDTNIFLHTWSLSVEWQFYLLYPIFLRWFNKTISDKKRNFSIFTGLTLVLALGSFLFTKMDATASFYLLPSRAWEMMAGGVAFYLEGRVSDRRKQIGLALAGYGIIFFSILFIKRGTTWPGVYTLLPVVGTFMVIIANWNDLKLIKLGVVQFFGKISYSLYLWHWPVVVMATYFGITRNKTSLLAFIAIAIVLALLSYKFIEALKYESNKKILVAVSAMSAVVLVLMLSNANAFLFTEKSKQLSAYEQAHEMEKSQMFRQDTCFIMIGTDKKFDREHCLCLKDSVKNVLLIGDSHAAQLWGPLSASLRNRGILLSQATGSSCVPVMKSNVPGHCDDVINYIYNEYIEKHAAEIDGVILTANWVNEVNNSPALLKDLQKTLQFLDKYHFNVMLIGQTETYTMSYPYIAAWESELNMPLTAKFRTPQSEQMDQFLKKNFSSLYIDVYNKDSVPVVSDQNVPYMFDEHHVTPYGATLLVDRVFADPIGASFLNKVLNHKRI</sequence>
<feature type="transmembrane region" description="Helical" evidence="1">
    <location>
        <begin position="341"/>
        <end position="364"/>
    </location>
</feature>
<dbReference type="InterPro" id="IPR002656">
    <property type="entry name" value="Acyl_transf_3_dom"/>
</dbReference>
<dbReference type="KEGG" id="cpi:Cpin_4561"/>
<reference evidence="4 5" key="2">
    <citation type="journal article" date="2010" name="Stand. Genomic Sci.">
        <title>Complete genome sequence of Chitinophaga pinensis type strain (UQM 2034).</title>
        <authorList>
            <person name="Glavina Del Rio T."/>
            <person name="Abt B."/>
            <person name="Spring S."/>
            <person name="Lapidus A."/>
            <person name="Nolan M."/>
            <person name="Tice H."/>
            <person name="Copeland A."/>
            <person name="Cheng J.F."/>
            <person name="Chen F."/>
            <person name="Bruce D."/>
            <person name="Goodwin L."/>
            <person name="Pitluck S."/>
            <person name="Ivanova N."/>
            <person name="Mavromatis K."/>
            <person name="Mikhailova N."/>
            <person name="Pati A."/>
            <person name="Chen A."/>
            <person name="Palaniappan K."/>
            <person name="Land M."/>
            <person name="Hauser L."/>
            <person name="Chang Y.J."/>
            <person name="Jeffries C.D."/>
            <person name="Chain P."/>
            <person name="Saunders E."/>
            <person name="Detter J.C."/>
            <person name="Brettin T."/>
            <person name="Rohde M."/>
            <person name="Goker M."/>
            <person name="Bristow J."/>
            <person name="Eisen J.A."/>
            <person name="Markowitz V."/>
            <person name="Hugenholtz P."/>
            <person name="Kyrpides N.C."/>
            <person name="Klenk H.P."/>
            <person name="Lucas S."/>
        </authorList>
    </citation>
    <scope>NUCLEOTIDE SEQUENCE [LARGE SCALE GENOMIC DNA]</scope>
    <source>
        <strain evidence="5">ATCC 43595 / DSM 2588 / LMG 13176 / NBRC 15968 / NCIMB 11800 / UQM 2034</strain>
    </source>
</reference>
<evidence type="ECO:0000259" key="2">
    <source>
        <dbReference type="Pfam" id="PF01757"/>
    </source>
</evidence>
<feature type="domain" description="Acyltransferase 3" evidence="2">
    <location>
        <begin position="8"/>
        <end position="323"/>
    </location>
</feature>
<keyword evidence="1" id="KW-0472">Membrane</keyword>
<feature type="transmembrane region" description="Helical" evidence="1">
    <location>
        <begin position="133"/>
        <end position="156"/>
    </location>
</feature>
<accession>A0A979G7D0</accession>
<keyword evidence="1" id="KW-1133">Transmembrane helix</keyword>
<feature type="transmembrane region" description="Helical" evidence="1">
    <location>
        <begin position="12"/>
        <end position="28"/>
    </location>
</feature>
<dbReference type="Proteomes" id="UP000002215">
    <property type="component" value="Chromosome"/>
</dbReference>
<dbReference type="GO" id="GO:0016747">
    <property type="term" value="F:acyltransferase activity, transferring groups other than amino-acyl groups"/>
    <property type="evidence" value="ECO:0007669"/>
    <property type="project" value="InterPro"/>
</dbReference>
<feature type="transmembrane region" description="Helical" evidence="1">
    <location>
        <begin position="247"/>
        <end position="267"/>
    </location>
</feature>
<dbReference type="Pfam" id="PF19040">
    <property type="entry name" value="SGNH"/>
    <property type="match status" value="1"/>
</dbReference>
<reference evidence="5" key="1">
    <citation type="submission" date="2009-08" db="EMBL/GenBank/DDBJ databases">
        <title>The complete genome of Chitinophaga pinensis DSM 2588.</title>
        <authorList>
            <consortium name="US DOE Joint Genome Institute (JGI-PGF)"/>
            <person name="Lucas S."/>
            <person name="Copeland A."/>
            <person name="Lapidus A."/>
            <person name="Glavina del Rio T."/>
            <person name="Dalin E."/>
            <person name="Tice H."/>
            <person name="Bruce D."/>
            <person name="Goodwin L."/>
            <person name="Pitluck S."/>
            <person name="Kyrpides N."/>
            <person name="Mavromatis K."/>
            <person name="Ivanova N."/>
            <person name="Mikhailova N."/>
            <person name="Sims D."/>
            <person name="Meinche L."/>
            <person name="Brettin T."/>
            <person name="Detter J.C."/>
            <person name="Han C."/>
            <person name="Larimer F."/>
            <person name="Land M."/>
            <person name="Hauser L."/>
            <person name="Markowitz V."/>
            <person name="Cheng J.-F."/>
            <person name="Hugenholtz P."/>
            <person name="Woyke T."/>
            <person name="Wu D."/>
            <person name="Spring S."/>
            <person name="Klenk H.-P."/>
            <person name="Eisen J.A."/>
        </authorList>
    </citation>
    <scope>NUCLEOTIDE SEQUENCE [LARGE SCALE GENOMIC DNA]</scope>
    <source>
        <strain evidence="5">ATCC 43595 / DSM 2588 / LMG 13176 / NBRC 15968 / NCIMB 11800 / UQM 2034</strain>
    </source>
</reference>
<dbReference type="EMBL" id="CP001699">
    <property type="protein sequence ID" value="ACU62003.1"/>
    <property type="molecule type" value="Genomic_DNA"/>
</dbReference>
<evidence type="ECO:0000313" key="5">
    <source>
        <dbReference type="Proteomes" id="UP000002215"/>
    </source>
</evidence>
<organism evidence="4 5">
    <name type="scientific">Chitinophaga pinensis (strain ATCC 43595 / DSM 2588 / LMG 13176 / NBRC 15968 / NCIMB 11800 / UQM 2034)</name>
    <dbReference type="NCBI Taxonomy" id="485918"/>
    <lineage>
        <taxon>Bacteria</taxon>
        <taxon>Pseudomonadati</taxon>
        <taxon>Bacteroidota</taxon>
        <taxon>Chitinophagia</taxon>
        <taxon>Chitinophagales</taxon>
        <taxon>Chitinophagaceae</taxon>
        <taxon>Chitinophaga</taxon>
    </lineage>
</organism>
<evidence type="ECO:0000259" key="3">
    <source>
        <dbReference type="Pfam" id="PF19040"/>
    </source>
</evidence>
<keyword evidence="4" id="KW-0808">Transferase</keyword>
<dbReference type="InterPro" id="IPR050879">
    <property type="entry name" value="Acyltransferase_3"/>
</dbReference>
<dbReference type="AlphaFoldDB" id="A0A979G7D0"/>
<feature type="transmembrane region" description="Helical" evidence="1">
    <location>
        <begin position="224"/>
        <end position="241"/>
    </location>
</feature>
<protein>
    <submittedName>
        <fullName evidence="4">Acyltransferase 3</fullName>
    </submittedName>
</protein>
<dbReference type="PANTHER" id="PTHR23028:SF53">
    <property type="entry name" value="ACYL_TRANSF_3 DOMAIN-CONTAINING PROTEIN"/>
    <property type="match status" value="1"/>
</dbReference>
<feature type="transmembrane region" description="Helical" evidence="1">
    <location>
        <begin position="75"/>
        <end position="95"/>
    </location>
</feature>
<dbReference type="InterPro" id="IPR043968">
    <property type="entry name" value="SGNH"/>
</dbReference>
<proteinExistence type="predicted"/>
<name>A0A979G7D0_CHIPD</name>
<keyword evidence="4" id="KW-0012">Acyltransferase</keyword>
<keyword evidence="1" id="KW-0812">Transmembrane</keyword>
<evidence type="ECO:0000256" key="1">
    <source>
        <dbReference type="SAM" id="Phobius"/>
    </source>
</evidence>
<feature type="domain" description="SGNH" evidence="3">
    <location>
        <begin position="402"/>
        <end position="606"/>
    </location>
</feature>
<evidence type="ECO:0000313" key="4">
    <source>
        <dbReference type="EMBL" id="ACU62003.1"/>
    </source>
</evidence>
<dbReference type="GO" id="GO:0009103">
    <property type="term" value="P:lipopolysaccharide biosynthetic process"/>
    <property type="evidence" value="ECO:0007669"/>
    <property type="project" value="TreeGrafter"/>
</dbReference>
<feature type="transmembrane region" description="Helical" evidence="1">
    <location>
        <begin position="168"/>
        <end position="186"/>
    </location>
</feature>
<dbReference type="PANTHER" id="PTHR23028">
    <property type="entry name" value="ACETYLTRANSFERASE"/>
    <property type="match status" value="1"/>
</dbReference>
<gene>
    <name evidence="4" type="ordered locus">Cpin_4561</name>
</gene>
<dbReference type="OrthoDB" id="9796461at2"/>
<feature type="transmembrane region" description="Helical" evidence="1">
    <location>
        <begin position="310"/>
        <end position="329"/>
    </location>
</feature>
<feature type="transmembrane region" description="Helical" evidence="1">
    <location>
        <begin position="34"/>
        <end position="54"/>
    </location>
</feature>